<keyword evidence="1" id="KW-0472">Membrane</keyword>
<keyword evidence="1" id="KW-1133">Transmembrane helix</keyword>
<dbReference type="RefSeq" id="WP_192534172.1">
    <property type="nucleotide sequence ID" value="NZ_JACZHT010000003.1"/>
</dbReference>
<keyword evidence="1" id="KW-0812">Transmembrane</keyword>
<evidence type="ECO:0000256" key="1">
    <source>
        <dbReference type="SAM" id="Phobius"/>
    </source>
</evidence>
<evidence type="ECO:0000313" key="3">
    <source>
        <dbReference type="Proteomes" id="UP000631034"/>
    </source>
</evidence>
<organism evidence="2 3">
    <name type="scientific">Phaeovibrio sulfidiphilus</name>
    <dbReference type="NCBI Taxonomy" id="1220600"/>
    <lineage>
        <taxon>Bacteria</taxon>
        <taxon>Pseudomonadati</taxon>
        <taxon>Pseudomonadota</taxon>
        <taxon>Alphaproteobacteria</taxon>
        <taxon>Rhodospirillales</taxon>
        <taxon>Rhodospirillaceae</taxon>
        <taxon>Phaeovibrio</taxon>
    </lineage>
</organism>
<keyword evidence="3" id="KW-1185">Reference proteome</keyword>
<gene>
    <name evidence="2" type="ORF">IHV25_05860</name>
</gene>
<proteinExistence type="predicted"/>
<dbReference type="Proteomes" id="UP000631034">
    <property type="component" value="Unassembled WGS sequence"/>
</dbReference>
<reference evidence="2" key="1">
    <citation type="submission" date="2020-10" db="EMBL/GenBank/DDBJ databases">
        <title>Genome sequence of the unusual species of purple photosynthetic bacteria, Phaeovibrio sulfidiphilus DSM 23193, type strain.</title>
        <authorList>
            <person name="Kyndt J.A."/>
            <person name="Meyer T.E."/>
        </authorList>
    </citation>
    <scope>NUCLEOTIDE SEQUENCE</scope>
    <source>
        <strain evidence="2">DSM 23193</strain>
    </source>
</reference>
<dbReference type="Pfam" id="PF11902">
    <property type="entry name" value="DUF3422"/>
    <property type="match status" value="1"/>
</dbReference>
<dbReference type="InterPro" id="IPR021830">
    <property type="entry name" value="DUF3422"/>
</dbReference>
<comment type="caution">
    <text evidence="2">The sequence shown here is derived from an EMBL/GenBank/DDBJ whole genome shotgun (WGS) entry which is preliminary data.</text>
</comment>
<name>A0A8J7CPM3_9PROT</name>
<dbReference type="EMBL" id="JACZHT010000003">
    <property type="protein sequence ID" value="MBE1237172.1"/>
    <property type="molecule type" value="Genomic_DNA"/>
</dbReference>
<feature type="transmembrane region" description="Helical" evidence="1">
    <location>
        <begin position="365"/>
        <end position="386"/>
    </location>
</feature>
<feature type="transmembrane region" description="Helical" evidence="1">
    <location>
        <begin position="398"/>
        <end position="419"/>
    </location>
</feature>
<evidence type="ECO:0000313" key="2">
    <source>
        <dbReference type="EMBL" id="MBE1237172.1"/>
    </source>
</evidence>
<dbReference type="AlphaFoldDB" id="A0A8J7CPM3"/>
<protein>
    <submittedName>
        <fullName evidence="2">DUF3422 domain-containing protein</fullName>
    </submittedName>
</protein>
<accession>A0A8J7CPM3</accession>
<sequence length="433" mass="48215">MSVFREHPQREALVRELHTRLADELEAPAQISSFAILTGARTSGAVSHIVNLCERMSLPLPSLNSNHFTMDLAGVTLRFEQHTEFCCYTLVRRSRTGQLPFSSMPLAALPVDWLASLPGELVSGVHIVLEDRNDPDYPMAEASLRHFDGNPIIGALVGGDVALVYTDLQLHDDRFHRILVRDIDQKPAQAGRLVQRLIEITHYRALSLLALPLARHASPILREIDYQLADIAKRMAETEASEDDALLLSQLSDVTAQVEAIATANSYRFGASKAYYQIVLDRLETLREKRIGEMVSLSVFLDRRLTPAMATCASIERRTRELSNRGARVASLLRARVEVDLQAQNKHLLESMDRRAMLQLRLQQAVEGLSVVAISYYMIGLLQYVLKAMQKAGLLGPVSDTVATGILVPLVFILVFLGLKRAKRALGLHKEKS</sequence>